<evidence type="ECO:0000256" key="1">
    <source>
        <dbReference type="SAM" id="MobiDB-lite"/>
    </source>
</evidence>
<dbReference type="Proteomes" id="UP001188597">
    <property type="component" value="Unassembled WGS sequence"/>
</dbReference>
<reference evidence="2" key="1">
    <citation type="submission" date="2022-12" db="EMBL/GenBank/DDBJ databases">
        <title>Draft genome assemblies for two species of Escallonia (Escalloniales).</title>
        <authorList>
            <person name="Chanderbali A."/>
            <person name="Dervinis C."/>
            <person name="Anghel I."/>
            <person name="Soltis D."/>
            <person name="Soltis P."/>
            <person name="Zapata F."/>
        </authorList>
    </citation>
    <scope>NUCLEOTIDE SEQUENCE</scope>
    <source>
        <strain evidence="2">UCBG64.0493</strain>
        <tissue evidence="2">Leaf</tissue>
    </source>
</reference>
<name>A0AA88V3Y6_9ASTE</name>
<feature type="region of interest" description="Disordered" evidence="1">
    <location>
        <begin position="214"/>
        <end position="257"/>
    </location>
</feature>
<sequence>MELCLRSGGYGEILEKGFVAKDKPIDEEKQQQFELMEQGKEENICDYFSRREKLVNEMKNNGDGITEKDVLEKIMRTLSSRFDYMVTAIEESKVMTLNDLQASLESREMWMNKRSQSSMEKMLKAQINLRNEKENTTSQTEQNQRGLNFRGRGGKNFRITARQGAGGAVSWSSNKQPLVALSTTEAELKMEFEQNDMHKIRLSKDLLTSTKVPSVPAITSESDNPNGIEYRKQKTKQASSYRRPSITEFNNTSSNQAALSNIEQRKIFRIQENQ</sequence>
<feature type="compositionally biased region" description="Polar residues" evidence="1">
    <location>
        <begin position="214"/>
        <end position="225"/>
    </location>
</feature>
<gene>
    <name evidence="2" type="ORF">RJ639_022117</name>
</gene>
<comment type="caution">
    <text evidence="2">The sequence shown here is derived from an EMBL/GenBank/DDBJ whole genome shotgun (WGS) entry which is preliminary data.</text>
</comment>
<accession>A0AA88V3Y6</accession>
<keyword evidence="3" id="KW-1185">Reference proteome</keyword>
<protein>
    <submittedName>
        <fullName evidence="2">Uncharacterized protein</fullName>
    </submittedName>
</protein>
<evidence type="ECO:0000313" key="2">
    <source>
        <dbReference type="EMBL" id="KAK3001571.1"/>
    </source>
</evidence>
<proteinExistence type="predicted"/>
<evidence type="ECO:0000313" key="3">
    <source>
        <dbReference type="Proteomes" id="UP001188597"/>
    </source>
</evidence>
<dbReference type="EMBL" id="JAVXUP010002758">
    <property type="protein sequence ID" value="KAK3001571.1"/>
    <property type="molecule type" value="Genomic_DNA"/>
</dbReference>
<dbReference type="Pfam" id="PF14223">
    <property type="entry name" value="Retrotran_gag_2"/>
    <property type="match status" value="1"/>
</dbReference>
<feature type="region of interest" description="Disordered" evidence="1">
    <location>
        <begin position="132"/>
        <end position="154"/>
    </location>
</feature>
<organism evidence="2 3">
    <name type="scientific">Escallonia herrerae</name>
    <dbReference type="NCBI Taxonomy" id="1293975"/>
    <lineage>
        <taxon>Eukaryota</taxon>
        <taxon>Viridiplantae</taxon>
        <taxon>Streptophyta</taxon>
        <taxon>Embryophyta</taxon>
        <taxon>Tracheophyta</taxon>
        <taxon>Spermatophyta</taxon>
        <taxon>Magnoliopsida</taxon>
        <taxon>eudicotyledons</taxon>
        <taxon>Gunneridae</taxon>
        <taxon>Pentapetalae</taxon>
        <taxon>asterids</taxon>
        <taxon>campanulids</taxon>
        <taxon>Escalloniales</taxon>
        <taxon>Escalloniaceae</taxon>
        <taxon>Escallonia</taxon>
    </lineage>
</organism>
<dbReference type="AlphaFoldDB" id="A0AA88V3Y6"/>
<feature type="compositionally biased region" description="Polar residues" evidence="1">
    <location>
        <begin position="236"/>
        <end position="257"/>
    </location>
</feature>
<feature type="compositionally biased region" description="Polar residues" evidence="1">
    <location>
        <begin position="136"/>
        <end position="146"/>
    </location>
</feature>